<evidence type="ECO:0000313" key="6">
    <source>
        <dbReference type="EMBL" id="PWA85814.1"/>
    </source>
</evidence>
<dbReference type="InterPro" id="IPR045109">
    <property type="entry name" value="LSDs-like"/>
</dbReference>
<name>A0A2U1PJ78_ARTAN</name>
<keyword evidence="3" id="KW-0479">Metal-binding</keyword>
<keyword evidence="5" id="KW-0812">Transmembrane</keyword>
<keyword evidence="4" id="KW-0539">Nucleus</keyword>
<gene>
    <name evidence="6" type="ORF">CTI12_AA073990</name>
</gene>
<keyword evidence="7" id="KW-1185">Reference proteome</keyword>
<reference evidence="6 7" key="1">
    <citation type="journal article" date="2018" name="Mol. Plant">
        <title>The genome of Artemisia annua provides insight into the evolution of Asteraceae family and artemisinin biosynthesis.</title>
        <authorList>
            <person name="Shen Q."/>
            <person name="Zhang L."/>
            <person name="Liao Z."/>
            <person name="Wang S."/>
            <person name="Yan T."/>
            <person name="Shi P."/>
            <person name="Liu M."/>
            <person name="Fu X."/>
            <person name="Pan Q."/>
            <person name="Wang Y."/>
            <person name="Lv Z."/>
            <person name="Lu X."/>
            <person name="Zhang F."/>
            <person name="Jiang W."/>
            <person name="Ma Y."/>
            <person name="Chen M."/>
            <person name="Hao X."/>
            <person name="Li L."/>
            <person name="Tang Y."/>
            <person name="Lv G."/>
            <person name="Zhou Y."/>
            <person name="Sun X."/>
            <person name="Brodelius P.E."/>
            <person name="Rose J.K.C."/>
            <person name="Tang K."/>
        </authorList>
    </citation>
    <scope>NUCLEOTIDE SEQUENCE [LARGE SCALE GENOMIC DNA]</scope>
    <source>
        <strain evidence="7">cv. Huhao1</strain>
        <tissue evidence="6">Leaf</tissue>
    </source>
</reference>
<dbReference type="EMBL" id="PKPP01001084">
    <property type="protein sequence ID" value="PWA85814.1"/>
    <property type="molecule type" value="Genomic_DNA"/>
</dbReference>
<dbReference type="PANTHER" id="PTHR12549">
    <property type="entry name" value="JMJC DOMAIN-CONTAINING HISTONE DEMETHYLATION PROTEIN"/>
    <property type="match status" value="1"/>
</dbReference>
<comment type="subcellular location">
    <subcellularLocation>
        <location evidence="1">Nucleus</location>
    </subcellularLocation>
</comment>
<dbReference type="GO" id="GO:0000785">
    <property type="term" value="C:chromatin"/>
    <property type="evidence" value="ECO:0007669"/>
    <property type="project" value="TreeGrafter"/>
</dbReference>
<evidence type="ECO:0000256" key="1">
    <source>
        <dbReference type="ARBA" id="ARBA00004123"/>
    </source>
</evidence>
<protein>
    <submittedName>
        <fullName evidence="6">Zinc finger, RING-type, JmjC domain, Zinc-finger domain of monoamine-oxidase A repressor R1</fullName>
    </submittedName>
</protein>
<comment type="caution">
    <text evidence="6">The sequence shown here is derived from an EMBL/GenBank/DDBJ whole genome shotgun (WGS) entry which is preliminary data.</text>
</comment>
<sequence length="321" mass="37281">MDSAAVMNFRGDWDYLKITYQILKTTNVFFTTSFIGSGASSWRPTPSFQYGGYNEMADILVNLTNLATEIGKLVSEGYRILIVVNCKYTTSIFRHHWTKGEPVIFRHVLEQTSGLSWEPMVMWWALCEHVDPNVSSKMSEVKPIDCLTGCDYSEVFQGYTEGRKYLNSWPEMLKLKDFPPSDKFEDLLPSHCDENLVECRNDFGGYKEESTLNGRGYDKHAKETGGALWDIFRRDDVKMLEEYLLKHFREFRHTFGCPVNQIILDVLNELCRFIILFMIFTLFVVLTAGNDSYYDNPVRRWFQRSPSFTLLASLIAFLILR</sequence>
<keyword evidence="6" id="KW-0862">Zinc</keyword>
<organism evidence="6 7">
    <name type="scientific">Artemisia annua</name>
    <name type="common">Sweet wormwood</name>
    <dbReference type="NCBI Taxonomy" id="35608"/>
    <lineage>
        <taxon>Eukaryota</taxon>
        <taxon>Viridiplantae</taxon>
        <taxon>Streptophyta</taxon>
        <taxon>Embryophyta</taxon>
        <taxon>Tracheophyta</taxon>
        <taxon>Spermatophyta</taxon>
        <taxon>Magnoliopsida</taxon>
        <taxon>eudicotyledons</taxon>
        <taxon>Gunneridae</taxon>
        <taxon>Pentapetalae</taxon>
        <taxon>asterids</taxon>
        <taxon>campanulids</taxon>
        <taxon>Asterales</taxon>
        <taxon>Asteraceae</taxon>
        <taxon>Asteroideae</taxon>
        <taxon>Anthemideae</taxon>
        <taxon>Artemisiinae</taxon>
        <taxon>Artemisia</taxon>
    </lineage>
</organism>
<dbReference type="Proteomes" id="UP000245207">
    <property type="component" value="Unassembled WGS sequence"/>
</dbReference>
<keyword evidence="5" id="KW-0472">Membrane</keyword>
<evidence type="ECO:0000256" key="4">
    <source>
        <dbReference type="ARBA" id="ARBA00023242"/>
    </source>
</evidence>
<comment type="similarity">
    <text evidence="2">Belongs to the JARID1 histone demethylase family.</text>
</comment>
<evidence type="ECO:0000256" key="5">
    <source>
        <dbReference type="SAM" id="Phobius"/>
    </source>
</evidence>
<dbReference type="GO" id="GO:0031490">
    <property type="term" value="F:chromatin DNA binding"/>
    <property type="evidence" value="ECO:0007669"/>
    <property type="project" value="TreeGrafter"/>
</dbReference>
<proteinExistence type="inferred from homology"/>
<dbReference type="GO" id="GO:0000118">
    <property type="term" value="C:histone deacetylase complex"/>
    <property type="evidence" value="ECO:0007669"/>
    <property type="project" value="TreeGrafter"/>
</dbReference>
<keyword evidence="5" id="KW-1133">Transmembrane helix</keyword>
<evidence type="ECO:0000313" key="7">
    <source>
        <dbReference type="Proteomes" id="UP000245207"/>
    </source>
</evidence>
<dbReference type="AlphaFoldDB" id="A0A2U1PJ78"/>
<evidence type="ECO:0000256" key="2">
    <source>
        <dbReference type="ARBA" id="ARBA00006801"/>
    </source>
</evidence>
<dbReference type="OrthoDB" id="1744644at2759"/>
<dbReference type="PANTHER" id="PTHR12549:SF37">
    <property type="entry name" value="LYSINE-SPECIFIC DEMETHYLASE JMJ26"/>
    <property type="match status" value="1"/>
</dbReference>
<keyword evidence="6" id="KW-0863">Zinc-finger</keyword>
<dbReference type="Gene3D" id="2.60.120.650">
    <property type="entry name" value="Cupin"/>
    <property type="match status" value="2"/>
</dbReference>
<evidence type="ECO:0000256" key="3">
    <source>
        <dbReference type="ARBA" id="ARBA00022723"/>
    </source>
</evidence>
<dbReference type="GO" id="GO:0003712">
    <property type="term" value="F:transcription coregulator activity"/>
    <property type="evidence" value="ECO:0007669"/>
    <property type="project" value="TreeGrafter"/>
</dbReference>
<dbReference type="GO" id="GO:0008270">
    <property type="term" value="F:zinc ion binding"/>
    <property type="evidence" value="ECO:0007669"/>
    <property type="project" value="UniProtKB-KW"/>
</dbReference>
<dbReference type="GO" id="GO:0032454">
    <property type="term" value="F:histone H3K9 demethylase activity"/>
    <property type="evidence" value="ECO:0007669"/>
    <property type="project" value="InterPro"/>
</dbReference>
<accession>A0A2U1PJ78</accession>
<feature type="transmembrane region" description="Helical" evidence="5">
    <location>
        <begin position="270"/>
        <end position="289"/>
    </location>
</feature>
<dbReference type="GO" id="GO:0006357">
    <property type="term" value="P:regulation of transcription by RNA polymerase II"/>
    <property type="evidence" value="ECO:0007669"/>
    <property type="project" value="TreeGrafter"/>
</dbReference>
<feature type="transmembrane region" description="Helical" evidence="5">
    <location>
        <begin position="301"/>
        <end position="320"/>
    </location>
</feature>
<dbReference type="STRING" id="35608.A0A2U1PJ78"/>